<evidence type="ECO:0000256" key="1">
    <source>
        <dbReference type="SAM" id="SignalP"/>
    </source>
</evidence>
<dbReference type="Gene3D" id="2.60.40.10">
    <property type="entry name" value="Immunoglobulins"/>
    <property type="match status" value="1"/>
</dbReference>
<dbReference type="OMA" id="DYMHYLK"/>
<proteinExistence type="predicted"/>
<keyword evidence="1" id="KW-0732">Signal</keyword>
<dbReference type="GeneTree" id="ENSGT00950000183013"/>
<dbReference type="InterPro" id="IPR036179">
    <property type="entry name" value="Ig-like_dom_sf"/>
</dbReference>
<evidence type="ECO:0008006" key="3">
    <source>
        <dbReference type="Google" id="ProtNLM"/>
    </source>
</evidence>
<dbReference type="PANTHER" id="PTHR23266">
    <property type="entry name" value="IMMUNOGLOBULIN HEAVY CHAIN"/>
    <property type="match status" value="1"/>
</dbReference>
<feature type="chain" id="PRO_5004045410" description="Ig-like domain-containing protein" evidence="1">
    <location>
        <begin position="27"/>
        <end position="63"/>
    </location>
</feature>
<protein>
    <recommendedName>
        <fullName evidence="3">Ig-like domain-containing protein</fullName>
    </recommendedName>
</protein>
<dbReference type="Ensembl" id="ENSMPUT00000016228.1">
    <property type="protein sequence ID" value="ENSMPUP00000015984.1"/>
    <property type="gene ID" value="ENSMPUG00000016091.1"/>
</dbReference>
<sequence>MRAQHFTMDWSWRILFLVVLATGVHSQVQLVQSEAEVRKPGESMKVSCKAYGYIFTSYAMNWV</sequence>
<reference evidence="2" key="1">
    <citation type="submission" date="2024-06" db="UniProtKB">
        <authorList>
            <consortium name="Ensembl"/>
        </authorList>
    </citation>
    <scope>IDENTIFICATION</scope>
</reference>
<accession>M3YXC4</accession>
<name>M3YXC4_MUSPF</name>
<feature type="signal peptide" evidence="1">
    <location>
        <begin position="1"/>
        <end position="26"/>
    </location>
</feature>
<dbReference type="InParanoid" id="M3YXC4"/>
<dbReference type="SUPFAM" id="SSF48726">
    <property type="entry name" value="Immunoglobulin"/>
    <property type="match status" value="1"/>
</dbReference>
<organism evidence="2">
    <name type="scientific">Mustela putorius furo</name>
    <name type="common">European domestic ferret</name>
    <name type="synonym">Mustela furo</name>
    <dbReference type="NCBI Taxonomy" id="9669"/>
    <lineage>
        <taxon>Eukaryota</taxon>
        <taxon>Metazoa</taxon>
        <taxon>Chordata</taxon>
        <taxon>Craniata</taxon>
        <taxon>Vertebrata</taxon>
        <taxon>Euteleostomi</taxon>
        <taxon>Mammalia</taxon>
        <taxon>Eutheria</taxon>
        <taxon>Laurasiatheria</taxon>
        <taxon>Carnivora</taxon>
        <taxon>Caniformia</taxon>
        <taxon>Musteloidea</taxon>
        <taxon>Mustelidae</taxon>
        <taxon>Mustelinae</taxon>
        <taxon>Mustela</taxon>
    </lineage>
</organism>
<dbReference type="InterPro" id="IPR013783">
    <property type="entry name" value="Ig-like_fold"/>
</dbReference>
<dbReference type="InterPro" id="IPR050199">
    <property type="entry name" value="IgHV"/>
</dbReference>
<dbReference type="EMBL" id="AEYP01111346">
    <property type="status" value="NOT_ANNOTATED_CDS"/>
    <property type="molecule type" value="Genomic_DNA"/>
</dbReference>
<evidence type="ECO:0000313" key="2">
    <source>
        <dbReference type="Ensembl" id="ENSMPUP00000015984.1"/>
    </source>
</evidence>
<dbReference type="AlphaFoldDB" id="M3YXC4"/>
<dbReference type="HOGENOM" id="CLU_077975_5_3_1"/>